<proteinExistence type="predicted"/>
<protein>
    <submittedName>
        <fullName evidence="3">GGDEF and EAL domains-containing protein</fullName>
    </submittedName>
</protein>
<dbReference type="Gene3D" id="3.30.70.270">
    <property type="match status" value="1"/>
</dbReference>
<dbReference type="InterPro" id="IPR043128">
    <property type="entry name" value="Rev_trsase/Diguanyl_cyclase"/>
</dbReference>
<feature type="domain" description="EAL" evidence="1">
    <location>
        <begin position="312"/>
        <end position="569"/>
    </location>
</feature>
<evidence type="ECO:0000313" key="4">
    <source>
        <dbReference type="Proteomes" id="UP000663720"/>
    </source>
</evidence>
<dbReference type="RefSeq" id="WP_207687335.1">
    <property type="nucleotide sequence ID" value="NZ_CP061799.1"/>
</dbReference>
<dbReference type="Pfam" id="PF00990">
    <property type="entry name" value="GGDEF"/>
    <property type="match status" value="1"/>
</dbReference>
<dbReference type="GO" id="GO:0071111">
    <property type="term" value="F:cyclic-guanylate-specific phosphodiesterase activity"/>
    <property type="evidence" value="ECO:0007669"/>
    <property type="project" value="InterPro"/>
</dbReference>
<dbReference type="NCBIfam" id="TIGR00254">
    <property type="entry name" value="GGDEF"/>
    <property type="match status" value="1"/>
</dbReference>
<dbReference type="KEGG" id="dli:dnl_36070"/>
<name>A0A975B9Q2_9BACT</name>
<dbReference type="SUPFAM" id="SSF55073">
    <property type="entry name" value="Nucleotide cyclase"/>
    <property type="match status" value="1"/>
</dbReference>
<dbReference type="InterPro" id="IPR035919">
    <property type="entry name" value="EAL_sf"/>
</dbReference>
<dbReference type="AlphaFoldDB" id="A0A975B9Q2"/>
<dbReference type="Pfam" id="PF00563">
    <property type="entry name" value="EAL"/>
    <property type="match status" value="1"/>
</dbReference>
<dbReference type="CDD" id="cd01948">
    <property type="entry name" value="EAL"/>
    <property type="match status" value="1"/>
</dbReference>
<dbReference type="InterPro" id="IPR001633">
    <property type="entry name" value="EAL_dom"/>
</dbReference>
<dbReference type="PANTHER" id="PTHR33121:SF70">
    <property type="entry name" value="SIGNALING PROTEIN YKOW"/>
    <property type="match status" value="1"/>
</dbReference>
<evidence type="ECO:0000259" key="1">
    <source>
        <dbReference type="PROSITE" id="PS50883"/>
    </source>
</evidence>
<evidence type="ECO:0000313" key="3">
    <source>
        <dbReference type="EMBL" id="QTA81276.1"/>
    </source>
</evidence>
<dbReference type="PANTHER" id="PTHR33121">
    <property type="entry name" value="CYCLIC DI-GMP PHOSPHODIESTERASE PDEF"/>
    <property type="match status" value="1"/>
</dbReference>
<dbReference type="CDD" id="cd01949">
    <property type="entry name" value="GGDEF"/>
    <property type="match status" value="1"/>
</dbReference>
<dbReference type="EMBL" id="CP061799">
    <property type="protein sequence ID" value="QTA81276.1"/>
    <property type="molecule type" value="Genomic_DNA"/>
</dbReference>
<dbReference type="InterPro" id="IPR050706">
    <property type="entry name" value="Cyclic-di-GMP_PDE-like"/>
</dbReference>
<dbReference type="FunFam" id="3.20.20.450:FF:000001">
    <property type="entry name" value="Cyclic di-GMP phosphodiesterase yahA"/>
    <property type="match status" value="1"/>
</dbReference>
<dbReference type="SMART" id="SM00267">
    <property type="entry name" value="GGDEF"/>
    <property type="match status" value="1"/>
</dbReference>
<gene>
    <name evidence="3" type="ORF">dnl_36070</name>
</gene>
<reference evidence="3" key="1">
    <citation type="journal article" date="2021" name="Microb. Physiol.">
        <title>Proteogenomic Insights into the Physiology of Marine, Sulfate-Reducing, Filamentous Desulfonema limicola and Desulfonema magnum.</title>
        <authorList>
            <person name="Schnaars V."/>
            <person name="Wohlbrand L."/>
            <person name="Scheve S."/>
            <person name="Hinrichs C."/>
            <person name="Reinhardt R."/>
            <person name="Rabus R."/>
        </authorList>
    </citation>
    <scope>NUCLEOTIDE SEQUENCE</scope>
    <source>
        <strain evidence="3">5ac10</strain>
    </source>
</reference>
<dbReference type="Gene3D" id="3.20.20.450">
    <property type="entry name" value="EAL domain"/>
    <property type="match status" value="1"/>
</dbReference>
<dbReference type="SUPFAM" id="SSF141868">
    <property type="entry name" value="EAL domain-like"/>
    <property type="match status" value="1"/>
</dbReference>
<accession>A0A975B9Q2</accession>
<feature type="domain" description="GGDEF" evidence="2">
    <location>
        <begin position="171"/>
        <end position="304"/>
    </location>
</feature>
<organism evidence="3 4">
    <name type="scientific">Desulfonema limicola</name>
    <dbReference type="NCBI Taxonomy" id="45656"/>
    <lineage>
        <taxon>Bacteria</taxon>
        <taxon>Pseudomonadati</taxon>
        <taxon>Thermodesulfobacteriota</taxon>
        <taxon>Desulfobacteria</taxon>
        <taxon>Desulfobacterales</taxon>
        <taxon>Desulfococcaceae</taxon>
        <taxon>Desulfonema</taxon>
    </lineage>
</organism>
<keyword evidence="4" id="KW-1185">Reference proteome</keyword>
<dbReference type="PROSITE" id="PS50883">
    <property type="entry name" value="EAL"/>
    <property type="match status" value="1"/>
</dbReference>
<dbReference type="Proteomes" id="UP000663720">
    <property type="component" value="Chromosome"/>
</dbReference>
<sequence>MCSPYKTKKEHPDNKTCSDDSTREIDFILSFINHLILEINYQGLITKVFPTCFKFNKLRPDDLLFSSVYDFLPKYTIKRNMCLIRRAFRKNPPENIELLIEIDGIWFQFKALPSPLKSSSILIIGEKISHNNSNSLTKGTYTDPLTGLPSSEILSDRIRHTFERLQRNKDYICFLLFIDLNRFRIINETLGKDIGDYVLKAIANKLRKLLRQADTVARFDRDEFIILLDDLKAVQDAFRVADRIQKLLSRPLKIKEHEIFISASIGMVYISPEYKHVNHIIRDAETAMYQSKRSGRGYRVFHAKMHERAVKLLNLETDLRKALARKEFMLYYQPIINLTTNRVTGLEALIRWKHPEKGIISPVEFIPIAEETGLIVPIGTWVLEEACRETLEYMKEFSFEKPFMLSVNISVKQFTHIDLPQMIKNVIQNSGFDPGCLKLEITESVMMTNTNEACSIFSEIKNMGIQLAIDDFGTGYSSLSYLHRFPFDTLKIDRSFVNKIGHQPDKHLKILQAIMGLASHLDMNVIAEGIEDQHQLNLLKHMKCNWGQGFLFSRPLEPEKLRIFLRNKEQETGLYTQNQAV</sequence>
<dbReference type="InterPro" id="IPR000160">
    <property type="entry name" value="GGDEF_dom"/>
</dbReference>
<evidence type="ECO:0000259" key="2">
    <source>
        <dbReference type="PROSITE" id="PS50887"/>
    </source>
</evidence>
<dbReference type="PROSITE" id="PS50887">
    <property type="entry name" value="GGDEF"/>
    <property type="match status" value="1"/>
</dbReference>
<dbReference type="InterPro" id="IPR029787">
    <property type="entry name" value="Nucleotide_cyclase"/>
</dbReference>
<dbReference type="SMART" id="SM00052">
    <property type="entry name" value="EAL"/>
    <property type="match status" value="1"/>
</dbReference>